<proteinExistence type="predicted"/>
<evidence type="ECO:0000313" key="2">
    <source>
        <dbReference type="Proteomes" id="UP001401887"/>
    </source>
</evidence>
<reference evidence="1 2" key="1">
    <citation type="submission" date="2024-02" db="EMBL/GenBank/DDBJ databases">
        <title>Deinococcus carri NBRC 110142.</title>
        <authorList>
            <person name="Ichikawa N."/>
            <person name="Katano-Makiyama Y."/>
            <person name="Hidaka K."/>
        </authorList>
    </citation>
    <scope>NUCLEOTIDE SEQUENCE [LARGE SCALE GENOMIC DNA]</scope>
    <source>
        <strain evidence="1 2">NBRC 110142</strain>
    </source>
</reference>
<dbReference type="Proteomes" id="UP001401887">
    <property type="component" value="Unassembled WGS sequence"/>
</dbReference>
<protein>
    <recommendedName>
        <fullName evidence="3">ATP-binding protein</fullName>
    </recommendedName>
</protein>
<organism evidence="1 2">
    <name type="scientific">Deinococcus carri</name>
    <dbReference type="NCBI Taxonomy" id="1211323"/>
    <lineage>
        <taxon>Bacteria</taxon>
        <taxon>Thermotogati</taxon>
        <taxon>Deinococcota</taxon>
        <taxon>Deinococci</taxon>
        <taxon>Deinococcales</taxon>
        <taxon>Deinococcaceae</taxon>
        <taxon>Deinococcus</taxon>
    </lineage>
</organism>
<gene>
    <name evidence="1" type="ORF">Dcar01_03708</name>
</gene>
<accession>A0ABP9WC88</accession>
<name>A0ABP9WC88_9DEIO</name>
<sequence length="1225" mass="140353">MDQVAVSLRGAARAWQEQNPQQNGYSNPWSEDQSNASSSAYGLRHIAEVAESLRAQASNAVGICVAGEAGIGKTHLFCDVAQARLASGAPTVLLMGEQFAAADPLQEIPQLLGLGVTFEEFLGALSAAAQAQGRRAFLMIDALNESADRNRWKSRFMTLLTRVEQYPWVRLVVSVRTTYEGLVLPPEAEQHGLVRVEHEGFGDATYEATKRYFNAYGIQQPTVPMLNPEFRNPLFLKLFCKGLKAKGLHSIPPGLEGITAIFRFLIDAINERLARADRLDYDPRDQPVWQAVQRIAEALALSRGRFLSLQEVKTLLADILPSSGYERSLFRQLVAEGLLVENLYYDWETEAQVDGVRFAYERLTDHLIAQQLLDAHLDPERPKATFRRSGPLRQYLHDDRSCYRYRGVIEALSIQVPERIGRELIELTPHLGQYQVLCEAFVASLTLRRPDAIKRRKFANIANRYVLRWRDLDGDLLDALLTVAAHPRHALNADFLHRLLMRRPMPDRDAWWSIFLFRRYGNEDAVDRLIDWAWHPADKAHIEDEAIRLAGTALAWFLTCSHRFLRDRTTKALVNLLGARLHVVSQLLQQFHRVDDLYVAERLYAVAYGCAMRSRDQHGLQALAQQVYDLVFREGEPPVHILLRDYARGVIEVALAQSLTLDVNPAQFRPPYGSTWIQDIPTGEDLKGWEQEAEGDRWGSKSAIIHSLAFKMWDFSNYVIGKGSRFEWTSRPLYGPYPPTWGEMRRAFETSLTERQRLAFARYINVCVRISGIKFRRAFLSYVDEDAASELTDEQLDEGLKYFEGRLLATLGKRKSAVFKTQVAPYLDSNSHRNDGELTFDLEAGKRWMVKRVFDMGWTVERFGEFDRMAGYRAAGRAAKKAERMGKKYQWLAYHEFLARVADNFEYRADAVTRWNTEAHQKYDGPWQMWLRDIDPSWVIPTAQTEALRPSACWWNPVRVASWGEEMSHLEWLQSRESVPDLTPLFDVTDAQGRRWISLNGSFHYEPEDGKARGLNRQLWVLVNAYLLKKEDLEALYPWATQQRYMNRWMPEPYESHHTFIGEYPWSPAAREQFFFPESEWRTIDEAKNPPPVELLVPSADYNKASSDFDCSVEERASATLPTAWLFERLGLVWHGREGEYHDVRGRLIVQDPSVRTAGPAALLIERDSLLNLLEREGMALIWTVLGEKQLTEGNAPGWMELNGAYKFTPNGLEGVVRSEFRDRA</sequence>
<keyword evidence="2" id="KW-1185">Reference proteome</keyword>
<comment type="caution">
    <text evidence="1">The sequence shown here is derived from an EMBL/GenBank/DDBJ whole genome shotgun (WGS) entry which is preliminary data.</text>
</comment>
<evidence type="ECO:0000313" key="1">
    <source>
        <dbReference type="EMBL" id="GAA5514944.1"/>
    </source>
</evidence>
<dbReference type="EMBL" id="BAABRP010000028">
    <property type="protein sequence ID" value="GAA5514944.1"/>
    <property type="molecule type" value="Genomic_DNA"/>
</dbReference>
<evidence type="ECO:0008006" key="3">
    <source>
        <dbReference type="Google" id="ProtNLM"/>
    </source>
</evidence>
<dbReference type="NCBIfam" id="NF041813">
    <property type="entry name" value="Avs2"/>
    <property type="match status" value="1"/>
</dbReference>